<dbReference type="AlphaFoldDB" id="A0AAE1AWM2"/>
<dbReference type="EMBL" id="JAWDGP010001067">
    <property type="protein sequence ID" value="KAK3795383.1"/>
    <property type="molecule type" value="Genomic_DNA"/>
</dbReference>
<feature type="compositionally biased region" description="Basic and acidic residues" evidence="1">
    <location>
        <begin position="154"/>
        <end position="163"/>
    </location>
</feature>
<evidence type="ECO:0000313" key="3">
    <source>
        <dbReference type="Proteomes" id="UP001283361"/>
    </source>
</evidence>
<sequence>MVAPNSFVVLQQVDTSPWEGGNHCLVGSFALRTKNPPNRGCRPTGGASPPPRPFLRGGGPPQGIPRTKRGDINPDRREGVWDFSNVRIPADARTFGGADRLGGVIWGRNPCNVARLRFTTSKSGICHLSRTGKVEGALPPSPDEEPKLPSLPPKGKDPPKGGEEGNQIPGRGEFVKPLRQN</sequence>
<proteinExistence type="predicted"/>
<organism evidence="2 3">
    <name type="scientific">Elysia crispata</name>
    <name type="common">lettuce slug</name>
    <dbReference type="NCBI Taxonomy" id="231223"/>
    <lineage>
        <taxon>Eukaryota</taxon>
        <taxon>Metazoa</taxon>
        <taxon>Spiralia</taxon>
        <taxon>Lophotrochozoa</taxon>
        <taxon>Mollusca</taxon>
        <taxon>Gastropoda</taxon>
        <taxon>Heterobranchia</taxon>
        <taxon>Euthyneura</taxon>
        <taxon>Panpulmonata</taxon>
        <taxon>Sacoglossa</taxon>
        <taxon>Placobranchoidea</taxon>
        <taxon>Plakobranchidae</taxon>
        <taxon>Elysia</taxon>
    </lineage>
</organism>
<comment type="caution">
    <text evidence="2">The sequence shown here is derived from an EMBL/GenBank/DDBJ whole genome shotgun (WGS) entry which is preliminary data.</text>
</comment>
<name>A0AAE1AWM2_9GAST</name>
<evidence type="ECO:0000313" key="2">
    <source>
        <dbReference type="EMBL" id="KAK3795383.1"/>
    </source>
</evidence>
<feature type="compositionally biased region" description="Basic and acidic residues" evidence="1">
    <location>
        <begin position="68"/>
        <end position="78"/>
    </location>
</feature>
<feature type="region of interest" description="Disordered" evidence="1">
    <location>
        <begin position="35"/>
        <end position="78"/>
    </location>
</feature>
<reference evidence="2" key="1">
    <citation type="journal article" date="2023" name="G3 (Bethesda)">
        <title>A reference genome for the long-term kleptoplast-retaining sea slug Elysia crispata morphotype clarki.</title>
        <authorList>
            <person name="Eastman K.E."/>
            <person name="Pendleton A.L."/>
            <person name="Shaikh M.A."/>
            <person name="Suttiyut T."/>
            <person name="Ogas R."/>
            <person name="Tomko P."/>
            <person name="Gavelis G."/>
            <person name="Widhalm J.R."/>
            <person name="Wisecaver J.H."/>
        </authorList>
    </citation>
    <scope>NUCLEOTIDE SEQUENCE</scope>
    <source>
        <strain evidence="2">ECLA1</strain>
    </source>
</reference>
<gene>
    <name evidence="2" type="ORF">RRG08_000241</name>
</gene>
<protein>
    <submittedName>
        <fullName evidence="2">Uncharacterized protein</fullName>
    </submittedName>
</protein>
<dbReference type="Proteomes" id="UP001283361">
    <property type="component" value="Unassembled WGS sequence"/>
</dbReference>
<accession>A0AAE1AWM2</accession>
<keyword evidence="3" id="KW-1185">Reference proteome</keyword>
<evidence type="ECO:0000256" key="1">
    <source>
        <dbReference type="SAM" id="MobiDB-lite"/>
    </source>
</evidence>
<feature type="region of interest" description="Disordered" evidence="1">
    <location>
        <begin position="131"/>
        <end position="181"/>
    </location>
</feature>